<dbReference type="Proteomes" id="UP000542210">
    <property type="component" value="Unassembled WGS sequence"/>
</dbReference>
<dbReference type="PANTHER" id="PTHR43756:SF5">
    <property type="entry name" value="CHOLINE MONOOXYGENASE, CHLOROPLASTIC"/>
    <property type="match status" value="1"/>
</dbReference>
<evidence type="ECO:0000256" key="2">
    <source>
        <dbReference type="ARBA" id="ARBA00022714"/>
    </source>
</evidence>
<protein>
    <submittedName>
        <fullName evidence="8">Phenylpropionate dioxygenase-like ring-hydroxylating dioxygenase large terminal subunit</fullName>
    </submittedName>
</protein>
<keyword evidence="9" id="KW-1185">Reference proteome</keyword>
<sequence>MGQAPVSANLRRILKVIEEGSRDMATGWNLPRECYVDPEFYAFEQESIFMRQWLCLGRVDEIPKPGDFVRVDMGDEPLMMVRGKDMEIRVLTPVCAHRAHLVCEGSGNTGRLFRCPFHAWTYGLDGNLIAAPSMNDTIGLKNLKGEAYLPSHRVEIWNGFVFTNLDPDAKPLAPTLTKLTAELENYHIGDMVSMPVAELRGNNWNWKSQLENGIEPYHSAYLHGMLHDFAHVRLTSFVDIGPDEGAIYHPTGFYHPDAGFNPTTKALLPVIPTLGEKERNQVIFASIPPNLGFGAVPEGLFYYLVLPAGPEHMNLRIGHLYPEESTKHPRFEQLYKIAQDGLVLFHQQDASSDLSLQKGMRSRFRRPGRYSFQEESLLQFNQWLLKRYQDYVDLVDGGLETPAAL</sequence>
<dbReference type="SUPFAM" id="SSF50022">
    <property type="entry name" value="ISP domain"/>
    <property type="match status" value="1"/>
</dbReference>
<keyword evidence="6" id="KW-0411">Iron-sulfur</keyword>
<gene>
    <name evidence="8" type="ORF">BJ982_001840</name>
</gene>
<evidence type="ECO:0000313" key="9">
    <source>
        <dbReference type="Proteomes" id="UP000542210"/>
    </source>
</evidence>
<keyword evidence="2" id="KW-0001">2Fe-2S</keyword>
<evidence type="ECO:0000256" key="5">
    <source>
        <dbReference type="ARBA" id="ARBA00023004"/>
    </source>
</evidence>
<keyword evidence="5" id="KW-0408">Iron</keyword>
<dbReference type="Pfam" id="PF00848">
    <property type="entry name" value="Ring_hydroxyl_A"/>
    <property type="match status" value="1"/>
</dbReference>
<dbReference type="InterPro" id="IPR036922">
    <property type="entry name" value="Rieske_2Fe-2S_sf"/>
</dbReference>
<evidence type="ECO:0000313" key="8">
    <source>
        <dbReference type="EMBL" id="MBB4700296.1"/>
    </source>
</evidence>
<dbReference type="Pfam" id="PF00355">
    <property type="entry name" value="Rieske"/>
    <property type="match status" value="1"/>
</dbReference>
<dbReference type="PANTHER" id="PTHR43756">
    <property type="entry name" value="CHOLINE MONOOXYGENASE, CHLOROPLASTIC"/>
    <property type="match status" value="1"/>
</dbReference>
<proteinExistence type="predicted"/>
<evidence type="ECO:0000259" key="7">
    <source>
        <dbReference type="PROSITE" id="PS51296"/>
    </source>
</evidence>
<accession>A0A7W7D7B2</accession>
<evidence type="ECO:0000256" key="1">
    <source>
        <dbReference type="ARBA" id="ARBA00001962"/>
    </source>
</evidence>
<dbReference type="GO" id="GO:0051537">
    <property type="term" value="F:2 iron, 2 sulfur cluster binding"/>
    <property type="evidence" value="ECO:0007669"/>
    <property type="project" value="UniProtKB-KW"/>
</dbReference>
<evidence type="ECO:0000256" key="3">
    <source>
        <dbReference type="ARBA" id="ARBA00022723"/>
    </source>
</evidence>
<dbReference type="InterPro" id="IPR017941">
    <property type="entry name" value="Rieske_2Fe-2S"/>
</dbReference>
<comment type="cofactor">
    <cofactor evidence="1">
        <name>Fe cation</name>
        <dbReference type="ChEBI" id="CHEBI:24875"/>
    </cofactor>
</comment>
<organism evidence="8 9">
    <name type="scientific">Sphaerisporangium siamense</name>
    <dbReference type="NCBI Taxonomy" id="795645"/>
    <lineage>
        <taxon>Bacteria</taxon>
        <taxon>Bacillati</taxon>
        <taxon>Actinomycetota</taxon>
        <taxon>Actinomycetes</taxon>
        <taxon>Streptosporangiales</taxon>
        <taxon>Streptosporangiaceae</taxon>
        <taxon>Sphaerisporangium</taxon>
    </lineage>
</organism>
<dbReference type="Gene3D" id="3.90.380.10">
    <property type="entry name" value="Naphthalene 1,2-dioxygenase Alpha Subunit, Chain A, domain 1"/>
    <property type="match status" value="2"/>
</dbReference>
<keyword evidence="3" id="KW-0479">Metal-binding</keyword>
<dbReference type="GO" id="GO:0016705">
    <property type="term" value="F:oxidoreductase activity, acting on paired donors, with incorporation or reduction of molecular oxygen"/>
    <property type="evidence" value="ECO:0007669"/>
    <property type="project" value="UniProtKB-ARBA"/>
</dbReference>
<dbReference type="SUPFAM" id="SSF55961">
    <property type="entry name" value="Bet v1-like"/>
    <property type="match status" value="1"/>
</dbReference>
<dbReference type="InterPro" id="IPR015879">
    <property type="entry name" value="Ring_hydroxy_dOase_asu_C_dom"/>
</dbReference>
<evidence type="ECO:0000256" key="6">
    <source>
        <dbReference type="ARBA" id="ARBA00023014"/>
    </source>
</evidence>
<comment type="caution">
    <text evidence="8">The sequence shown here is derived from an EMBL/GenBank/DDBJ whole genome shotgun (WGS) entry which is preliminary data.</text>
</comment>
<dbReference type="GO" id="GO:0005506">
    <property type="term" value="F:iron ion binding"/>
    <property type="evidence" value="ECO:0007669"/>
    <property type="project" value="InterPro"/>
</dbReference>
<dbReference type="PRINTS" id="PR00090">
    <property type="entry name" value="RNGDIOXGNASE"/>
</dbReference>
<reference evidence="8 9" key="1">
    <citation type="submission" date="2020-08" db="EMBL/GenBank/DDBJ databases">
        <title>Sequencing the genomes of 1000 actinobacteria strains.</title>
        <authorList>
            <person name="Klenk H.-P."/>
        </authorList>
    </citation>
    <scope>NUCLEOTIDE SEQUENCE [LARGE SCALE GENOMIC DNA]</scope>
    <source>
        <strain evidence="8 9">DSM 45784</strain>
    </source>
</reference>
<dbReference type="CDD" id="cd03469">
    <property type="entry name" value="Rieske_RO_Alpha_N"/>
    <property type="match status" value="1"/>
</dbReference>
<dbReference type="RefSeq" id="WP_184878364.1">
    <property type="nucleotide sequence ID" value="NZ_BOOV01000030.1"/>
</dbReference>
<dbReference type="GO" id="GO:0051213">
    <property type="term" value="F:dioxygenase activity"/>
    <property type="evidence" value="ECO:0007669"/>
    <property type="project" value="UniProtKB-KW"/>
</dbReference>
<keyword evidence="8" id="KW-0223">Dioxygenase</keyword>
<feature type="domain" description="Rieske" evidence="7">
    <location>
        <begin position="53"/>
        <end position="163"/>
    </location>
</feature>
<name>A0A7W7D7B2_9ACTN</name>
<dbReference type="PROSITE" id="PS51296">
    <property type="entry name" value="RIESKE"/>
    <property type="match status" value="1"/>
</dbReference>
<dbReference type="AlphaFoldDB" id="A0A7W7D7B2"/>
<keyword evidence="4" id="KW-0560">Oxidoreductase</keyword>
<dbReference type="Gene3D" id="2.102.10.10">
    <property type="entry name" value="Rieske [2Fe-2S] iron-sulphur domain"/>
    <property type="match status" value="1"/>
</dbReference>
<evidence type="ECO:0000256" key="4">
    <source>
        <dbReference type="ARBA" id="ARBA00023002"/>
    </source>
</evidence>
<dbReference type="InterPro" id="IPR001663">
    <property type="entry name" value="Rng_hydr_dOase-A"/>
</dbReference>
<dbReference type="GO" id="GO:0004497">
    <property type="term" value="F:monooxygenase activity"/>
    <property type="evidence" value="ECO:0007669"/>
    <property type="project" value="UniProtKB-ARBA"/>
</dbReference>
<dbReference type="EMBL" id="JACHND010000001">
    <property type="protein sequence ID" value="MBB4700296.1"/>
    <property type="molecule type" value="Genomic_DNA"/>
</dbReference>